<dbReference type="InterPro" id="IPR006083">
    <property type="entry name" value="PRK/URK"/>
</dbReference>
<evidence type="ECO:0000313" key="3">
    <source>
        <dbReference type="Proteomes" id="UP000695562"/>
    </source>
</evidence>
<dbReference type="SUPFAM" id="SSF52540">
    <property type="entry name" value="P-loop containing nucleoside triphosphate hydrolases"/>
    <property type="match status" value="1"/>
</dbReference>
<feature type="domain" description="Phosphoribulokinase/uridine kinase" evidence="1">
    <location>
        <begin position="32"/>
        <end position="191"/>
    </location>
</feature>
<reference evidence="2" key="1">
    <citation type="submission" date="2020-01" db="EMBL/GenBank/DDBJ databases">
        <title>Development of genomics and gene disruption for Polysphondylium violaceum indicates a role for the polyketide synthase stlB in stalk morphogenesis.</title>
        <authorList>
            <person name="Narita B."/>
            <person name="Kawabe Y."/>
            <person name="Kin K."/>
            <person name="Saito T."/>
            <person name="Gibbs R."/>
            <person name="Kuspa A."/>
            <person name="Muzny D."/>
            <person name="Queller D."/>
            <person name="Richards S."/>
            <person name="Strassman J."/>
            <person name="Sucgang R."/>
            <person name="Worley K."/>
            <person name="Schaap P."/>
        </authorList>
    </citation>
    <scope>NUCLEOTIDE SEQUENCE</scope>
    <source>
        <strain evidence="2">QSvi11</strain>
    </source>
</reference>
<organism evidence="2 3">
    <name type="scientific">Polysphondylium violaceum</name>
    <dbReference type="NCBI Taxonomy" id="133409"/>
    <lineage>
        <taxon>Eukaryota</taxon>
        <taxon>Amoebozoa</taxon>
        <taxon>Evosea</taxon>
        <taxon>Eumycetozoa</taxon>
        <taxon>Dictyostelia</taxon>
        <taxon>Dictyosteliales</taxon>
        <taxon>Dictyosteliaceae</taxon>
        <taxon>Polysphondylium</taxon>
    </lineage>
</organism>
<name>A0A8J4UWS7_9MYCE</name>
<dbReference type="GO" id="GO:0005524">
    <property type="term" value="F:ATP binding"/>
    <property type="evidence" value="ECO:0007669"/>
    <property type="project" value="InterPro"/>
</dbReference>
<dbReference type="Proteomes" id="UP000695562">
    <property type="component" value="Unassembled WGS sequence"/>
</dbReference>
<dbReference type="Gene3D" id="3.40.50.300">
    <property type="entry name" value="P-loop containing nucleotide triphosphate hydrolases"/>
    <property type="match status" value="2"/>
</dbReference>
<dbReference type="EMBL" id="AJWJ01000551">
    <property type="protein sequence ID" value="KAF2070050.1"/>
    <property type="molecule type" value="Genomic_DNA"/>
</dbReference>
<keyword evidence="3" id="KW-1185">Reference proteome</keyword>
<dbReference type="GO" id="GO:0016301">
    <property type="term" value="F:kinase activity"/>
    <property type="evidence" value="ECO:0007669"/>
    <property type="project" value="InterPro"/>
</dbReference>
<sequence length="217" mass="24646">MTEDQNIQEIIEKLYQSLINNKYDGEKRVLYGLAGAPASGKSTLSSRLVQYINEKAGKDIALVVPMDGFHLDNCILDKRGVRAVKGSPQTFDCAGFVSLLKRLVEDNEDIVYIPTFDRHLDLSRNCASVVTKQHRILIVEGNYLLLNQDPWTLLKPLFNATVFLQVEMDELKKRLIQRWLTHGHDQEAAEKRALSNDIPNAELVLTKSNTSDYLFKN</sequence>
<accession>A0A8J4UWS7</accession>
<gene>
    <name evidence="2" type="ORF">CYY_008632</name>
</gene>
<evidence type="ECO:0000313" key="2">
    <source>
        <dbReference type="EMBL" id="KAF2070050.1"/>
    </source>
</evidence>
<protein>
    <recommendedName>
        <fullName evidence="1">Phosphoribulokinase/uridine kinase domain-containing protein</fullName>
    </recommendedName>
</protein>
<dbReference type="OrthoDB" id="6362633at2759"/>
<dbReference type="InterPro" id="IPR027417">
    <property type="entry name" value="P-loop_NTPase"/>
</dbReference>
<dbReference type="Pfam" id="PF00485">
    <property type="entry name" value="PRK"/>
    <property type="match status" value="1"/>
</dbReference>
<dbReference type="PANTHER" id="PTHR10285">
    <property type="entry name" value="URIDINE KINASE"/>
    <property type="match status" value="1"/>
</dbReference>
<proteinExistence type="predicted"/>
<comment type="caution">
    <text evidence="2">The sequence shown here is derived from an EMBL/GenBank/DDBJ whole genome shotgun (WGS) entry which is preliminary data.</text>
</comment>
<evidence type="ECO:0000259" key="1">
    <source>
        <dbReference type="Pfam" id="PF00485"/>
    </source>
</evidence>
<dbReference type="AlphaFoldDB" id="A0A8J4UWS7"/>